<dbReference type="EMBL" id="FNOU01000036">
    <property type="protein sequence ID" value="SDY45093.1"/>
    <property type="molecule type" value="Genomic_DNA"/>
</dbReference>
<dbReference type="Proteomes" id="UP000199652">
    <property type="component" value="Unassembled WGS sequence"/>
</dbReference>
<proteinExistence type="inferred from homology"/>
<feature type="domain" description="Sugar-binding" evidence="5">
    <location>
        <begin position="63"/>
        <end position="312"/>
    </location>
</feature>
<dbReference type="InterPro" id="IPR007324">
    <property type="entry name" value="Sugar-bd_dom_put"/>
</dbReference>
<keyword evidence="4" id="KW-0804">Transcription</keyword>
<name>A0A1H3JYS0_EUBBA</name>
<gene>
    <name evidence="6" type="ORF">SAMN04488579_13610</name>
</gene>
<dbReference type="Gene3D" id="1.10.10.60">
    <property type="entry name" value="Homeodomain-like"/>
    <property type="match status" value="1"/>
</dbReference>
<evidence type="ECO:0000313" key="6">
    <source>
        <dbReference type="EMBL" id="SDY45093.1"/>
    </source>
</evidence>
<dbReference type="SUPFAM" id="SSF100950">
    <property type="entry name" value="NagB/RpiA/CoA transferase-like"/>
    <property type="match status" value="1"/>
</dbReference>
<evidence type="ECO:0000256" key="3">
    <source>
        <dbReference type="ARBA" id="ARBA00023125"/>
    </source>
</evidence>
<dbReference type="AlphaFoldDB" id="A0A1H3JYS0"/>
<dbReference type="PANTHER" id="PTHR34294">
    <property type="entry name" value="TRANSCRIPTIONAL REGULATOR-RELATED"/>
    <property type="match status" value="1"/>
</dbReference>
<sequence>MKKVVDDERLMVKICDMYYNQDMNQKAISQQLGLSRPTVSRIISNGKDRGIVKIIIKNLEGTDYVDLERTIENIYGLREVIIVDAKKDPLDQREEVGRVAAGYLERIIKDNNVVGISMGNTLNRVVDHVENTGAKNVCFVPLIGGMGHLKMELHSNSLVEAMAHTYNGEFIPMHAPARVSNRMIRDELMKEGSIAKVVKMCDALDVALVGIGYPNQTSAIMATGYYDREEMERMKARHVAGDICMQFYDASGNTAPFKPDNNVVGIEIKKLRKVPHSIGVACGVDKVSAIKGAINGRYINTLVTDAECAAKLAENN</sequence>
<keyword evidence="3 6" id="KW-0238">DNA-binding</keyword>
<organism evidence="6 7">
    <name type="scientific">Eubacterium barkeri</name>
    <name type="common">Clostridium barkeri</name>
    <dbReference type="NCBI Taxonomy" id="1528"/>
    <lineage>
        <taxon>Bacteria</taxon>
        <taxon>Bacillati</taxon>
        <taxon>Bacillota</taxon>
        <taxon>Clostridia</taxon>
        <taxon>Eubacteriales</taxon>
        <taxon>Eubacteriaceae</taxon>
        <taxon>Eubacterium</taxon>
    </lineage>
</organism>
<dbReference type="InterPro" id="IPR037171">
    <property type="entry name" value="NagB/RpiA_transferase-like"/>
</dbReference>
<dbReference type="InterPro" id="IPR051054">
    <property type="entry name" value="SorC_transcr_regulators"/>
</dbReference>
<evidence type="ECO:0000313" key="7">
    <source>
        <dbReference type="Proteomes" id="UP000199652"/>
    </source>
</evidence>
<evidence type="ECO:0000256" key="1">
    <source>
        <dbReference type="ARBA" id="ARBA00010466"/>
    </source>
</evidence>
<dbReference type="PANTHER" id="PTHR34294:SF5">
    <property type="entry name" value="CENTRAL GLYCOLYTIC GENES REGULATOR"/>
    <property type="match status" value="1"/>
</dbReference>
<reference evidence="7" key="1">
    <citation type="submission" date="2016-10" db="EMBL/GenBank/DDBJ databases">
        <authorList>
            <person name="Varghese N."/>
            <person name="Submissions S."/>
        </authorList>
    </citation>
    <scope>NUCLEOTIDE SEQUENCE [LARGE SCALE GENOMIC DNA]</scope>
    <source>
        <strain evidence="7">VPI 5359</strain>
    </source>
</reference>
<comment type="similarity">
    <text evidence="1">Belongs to the SorC transcriptional regulatory family.</text>
</comment>
<dbReference type="RefSeq" id="WP_090247235.1">
    <property type="nucleotide sequence ID" value="NZ_FNOU01000036.1"/>
</dbReference>
<dbReference type="GO" id="GO:0030246">
    <property type="term" value="F:carbohydrate binding"/>
    <property type="evidence" value="ECO:0007669"/>
    <property type="project" value="InterPro"/>
</dbReference>
<dbReference type="OrthoDB" id="58802at2"/>
<accession>A0A1H3JYS0</accession>
<protein>
    <submittedName>
        <fullName evidence="6">DNA-binding transcriptional regulator LsrR, DeoR family</fullName>
    </submittedName>
</protein>
<evidence type="ECO:0000259" key="5">
    <source>
        <dbReference type="Pfam" id="PF04198"/>
    </source>
</evidence>
<evidence type="ECO:0000256" key="2">
    <source>
        <dbReference type="ARBA" id="ARBA00023015"/>
    </source>
</evidence>
<keyword evidence="2" id="KW-0805">Transcription regulation</keyword>
<dbReference type="Gene3D" id="3.40.50.1360">
    <property type="match status" value="1"/>
</dbReference>
<dbReference type="STRING" id="1528.SAMN04488579_13610"/>
<dbReference type="Pfam" id="PF04198">
    <property type="entry name" value="Sugar-bind"/>
    <property type="match status" value="1"/>
</dbReference>
<evidence type="ECO:0000256" key="4">
    <source>
        <dbReference type="ARBA" id="ARBA00023163"/>
    </source>
</evidence>
<keyword evidence="7" id="KW-1185">Reference proteome</keyword>
<dbReference type="GO" id="GO:0003677">
    <property type="term" value="F:DNA binding"/>
    <property type="evidence" value="ECO:0007669"/>
    <property type="project" value="UniProtKB-KW"/>
</dbReference>